<comment type="caution">
    <text evidence="7">The sequence shown here is derived from an EMBL/GenBank/DDBJ whole genome shotgun (WGS) entry which is preliminary data.</text>
</comment>
<dbReference type="SMART" id="SM00636">
    <property type="entry name" value="Glyco_18"/>
    <property type="match status" value="1"/>
</dbReference>
<comment type="similarity">
    <text evidence="4">Belongs to the glycosyl hydrolase 18 family.</text>
</comment>
<accession>A0A2P6TEY9</accession>
<dbReference type="GO" id="GO:0005576">
    <property type="term" value="C:extracellular region"/>
    <property type="evidence" value="ECO:0007669"/>
    <property type="project" value="TreeGrafter"/>
</dbReference>
<dbReference type="InterPro" id="IPR050314">
    <property type="entry name" value="Glycosyl_Hydrlase_18"/>
</dbReference>
<dbReference type="Proteomes" id="UP000239899">
    <property type="component" value="Unassembled WGS sequence"/>
</dbReference>
<dbReference type="PROSITE" id="PS00026">
    <property type="entry name" value="CHIT_BIND_I_1"/>
    <property type="match status" value="1"/>
</dbReference>
<dbReference type="PROSITE" id="PS01095">
    <property type="entry name" value="GH18_1"/>
    <property type="match status" value="1"/>
</dbReference>
<keyword evidence="8" id="KW-1185">Reference proteome</keyword>
<reference evidence="7 8" key="1">
    <citation type="journal article" date="2018" name="Plant J.">
        <title>Genome sequences of Chlorella sorokiniana UTEX 1602 and Micractinium conductrix SAG 241.80: implications to maltose excretion by a green alga.</title>
        <authorList>
            <person name="Arriola M.B."/>
            <person name="Velmurugan N."/>
            <person name="Zhang Y."/>
            <person name="Plunkett M.H."/>
            <person name="Hondzo H."/>
            <person name="Barney B.M."/>
        </authorList>
    </citation>
    <scope>NUCLEOTIDE SEQUENCE [LARGE SCALE GENOMIC DNA]</scope>
    <source>
        <strain evidence="8">UTEX 1602</strain>
    </source>
</reference>
<dbReference type="SUPFAM" id="SSF51445">
    <property type="entry name" value="(Trans)glycosidases"/>
    <property type="match status" value="1"/>
</dbReference>
<dbReference type="GO" id="GO:0008061">
    <property type="term" value="F:chitin binding"/>
    <property type="evidence" value="ECO:0007669"/>
    <property type="project" value="InterPro"/>
</dbReference>
<proteinExistence type="inferred from homology"/>
<dbReference type="AlphaFoldDB" id="A0A2P6TEY9"/>
<evidence type="ECO:0000256" key="1">
    <source>
        <dbReference type="ARBA" id="ARBA00022801"/>
    </source>
</evidence>
<dbReference type="Gene3D" id="3.10.50.10">
    <property type="match status" value="1"/>
</dbReference>
<gene>
    <name evidence="7" type="ORF">C2E21_8240</name>
</gene>
<dbReference type="STRING" id="3076.A0A2P6TEY9"/>
<dbReference type="InterPro" id="IPR017853">
    <property type="entry name" value="GH"/>
</dbReference>
<feature type="signal peptide" evidence="5">
    <location>
        <begin position="1"/>
        <end position="27"/>
    </location>
</feature>
<dbReference type="InterPro" id="IPR011583">
    <property type="entry name" value="Chitinase_II/V-like_cat"/>
</dbReference>
<keyword evidence="5" id="KW-0732">Signal</keyword>
<dbReference type="Gene3D" id="3.20.20.80">
    <property type="entry name" value="Glycosidases"/>
    <property type="match status" value="1"/>
</dbReference>
<dbReference type="GO" id="GO:0004568">
    <property type="term" value="F:chitinase activity"/>
    <property type="evidence" value="ECO:0007669"/>
    <property type="project" value="TreeGrafter"/>
</dbReference>
<dbReference type="GO" id="GO:0005975">
    <property type="term" value="P:carbohydrate metabolic process"/>
    <property type="evidence" value="ECO:0007669"/>
    <property type="project" value="InterPro"/>
</dbReference>
<evidence type="ECO:0000256" key="3">
    <source>
        <dbReference type="RuleBase" id="RU000489"/>
    </source>
</evidence>
<dbReference type="SUPFAM" id="SSF54556">
    <property type="entry name" value="Chitinase insertion domain"/>
    <property type="match status" value="1"/>
</dbReference>
<evidence type="ECO:0000313" key="8">
    <source>
        <dbReference type="Proteomes" id="UP000239899"/>
    </source>
</evidence>
<name>A0A2P6TEY9_CHLSO</name>
<keyword evidence="2 3" id="KW-0326">Glycosidase</keyword>
<evidence type="ECO:0000256" key="4">
    <source>
        <dbReference type="RuleBase" id="RU004453"/>
    </source>
</evidence>
<dbReference type="OrthoDB" id="530500at2759"/>
<dbReference type="PANTHER" id="PTHR11177:SF317">
    <property type="entry name" value="CHITINASE 12-RELATED"/>
    <property type="match status" value="1"/>
</dbReference>
<dbReference type="InterPro" id="IPR001223">
    <property type="entry name" value="Glyco_hydro18_cat"/>
</dbReference>
<dbReference type="InterPro" id="IPR001579">
    <property type="entry name" value="Glyco_hydro_18_chit_AS"/>
</dbReference>
<evidence type="ECO:0000256" key="5">
    <source>
        <dbReference type="SAM" id="SignalP"/>
    </source>
</evidence>
<protein>
    <submittedName>
        <fullName evidence="7">Chitotriosidase-1-isoform A</fullName>
    </submittedName>
</protein>
<sequence>MPRGGVQGAALLALATLLLAALPTAEAALGKRVVCYIPDWAVWRPGACSWTPSKLNPAHCTHVMYSFAFLDATFSPLIVDETSRNTLVPQAAALKQKKPGLKVMLSIGGWSMNELTSPYRTRWSDAVATPQARQLMITNTMNWLDKNGFDGLDIDWEYPGVTERSGRATDRAGLAALLAEWKVEAARRGKPYLLSMAAPPYIPNLIGINMAVAKQHLDFINLMTYDFHGTWETEVNFMAPWSDPAGGTLDISNTLNHFINVLGWPRSKLNLGLGLYGASWTLSPGAPAAIGAAAAGTGPGQPCTRQAGYASWGEVRALINAGAQVFVSFQHVCAPCPNTQQVFVSTAAKHAYVVYGRTFITCDTPTTLQMKIDAATALGLGGLMVWEYSLDDAQNTMMKLVPARHRLAPPRHPHRAQVAVPAGQLTVVDRPALVNAAGLFCGGSSLGNGVCQDRGACCSRWGHCGRAYGYCSLDKGYCVGGACADLSRSPQALLPPINNGSSAVRWWDFKPTLRQLKLMALAACLLLAASNVRRGNLEAAFVNVCVALICLLPPWSD</sequence>
<dbReference type="EMBL" id="LHPG02000019">
    <property type="protein sequence ID" value="PRW32531.1"/>
    <property type="molecule type" value="Genomic_DNA"/>
</dbReference>
<dbReference type="InterPro" id="IPR018371">
    <property type="entry name" value="Chitin-binding_1_CS"/>
</dbReference>
<dbReference type="PROSITE" id="PS51910">
    <property type="entry name" value="GH18_2"/>
    <property type="match status" value="1"/>
</dbReference>
<dbReference type="InterPro" id="IPR029070">
    <property type="entry name" value="Chitinase_insertion_sf"/>
</dbReference>
<feature type="domain" description="GH18" evidence="6">
    <location>
        <begin position="31"/>
        <end position="404"/>
    </location>
</feature>
<evidence type="ECO:0000259" key="6">
    <source>
        <dbReference type="PROSITE" id="PS51910"/>
    </source>
</evidence>
<evidence type="ECO:0000313" key="7">
    <source>
        <dbReference type="EMBL" id="PRW32531.1"/>
    </source>
</evidence>
<organism evidence="7 8">
    <name type="scientific">Chlorella sorokiniana</name>
    <name type="common">Freshwater green alga</name>
    <dbReference type="NCBI Taxonomy" id="3076"/>
    <lineage>
        <taxon>Eukaryota</taxon>
        <taxon>Viridiplantae</taxon>
        <taxon>Chlorophyta</taxon>
        <taxon>core chlorophytes</taxon>
        <taxon>Trebouxiophyceae</taxon>
        <taxon>Chlorellales</taxon>
        <taxon>Chlorellaceae</taxon>
        <taxon>Chlorella clade</taxon>
        <taxon>Chlorella</taxon>
    </lineage>
</organism>
<dbReference type="Pfam" id="PF00704">
    <property type="entry name" value="Glyco_hydro_18"/>
    <property type="match status" value="1"/>
</dbReference>
<evidence type="ECO:0000256" key="2">
    <source>
        <dbReference type="ARBA" id="ARBA00023295"/>
    </source>
</evidence>
<feature type="chain" id="PRO_5015198849" evidence="5">
    <location>
        <begin position="28"/>
        <end position="557"/>
    </location>
</feature>
<dbReference type="CDD" id="cd00035">
    <property type="entry name" value="ChtBD1"/>
    <property type="match status" value="1"/>
</dbReference>
<dbReference type="GO" id="GO:0006032">
    <property type="term" value="P:chitin catabolic process"/>
    <property type="evidence" value="ECO:0007669"/>
    <property type="project" value="TreeGrafter"/>
</dbReference>
<keyword evidence="1 3" id="KW-0378">Hydrolase</keyword>
<dbReference type="PANTHER" id="PTHR11177">
    <property type="entry name" value="CHITINASE"/>
    <property type="match status" value="1"/>
</dbReference>